<dbReference type="EMBL" id="JBHEZZ010000023">
    <property type="protein sequence ID" value="MFC1405746.1"/>
    <property type="molecule type" value="Genomic_DNA"/>
</dbReference>
<gene>
    <name evidence="1" type="ORF">ACEZDJ_31095</name>
</gene>
<name>A0ABV6UWB8_9ACTN</name>
<evidence type="ECO:0000313" key="1">
    <source>
        <dbReference type="EMBL" id="MFC1405746.1"/>
    </source>
</evidence>
<dbReference type="RefSeq" id="WP_030263513.1">
    <property type="nucleotide sequence ID" value="NZ_JBHEZZ010000023.1"/>
</dbReference>
<proteinExistence type="predicted"/>
<keyword evidence="2" id="KW-1185">Reference proteome</keyword>
<accession>A0ABV6UWB8</accession>
<evidence type="ECO:0000313" key="2">
    <source>
        <dbReference type="Proteomes" id="UP001592528"/>
    </source>
</evidence>
<protein>
    <submittedName>
        <fullName evidence="1">Uncharacterized protein</fullName>
    </submittedName>
</protein>
<organism evidence="1 2">
    <name type="scientific">Streptacidiphilus cavernicola</name>
    <dbReference type="NCBI Taxonomy" id="3342716"/>
    <lineage>
        <taxon>Bacteria</taxon>
        <taxon>Bacillati</taxon>
        <taxon>Actinomycetota</taxon>
        <taxon>Actinomycetes</taxon>
        <taxon>Kitasatosporales</taxon>
        <taxon>Streptomycetaceae</taxon>
        <taxon>Streptacidiphilus</taxon>
    </lineage>
</organism>
<comment type="caution">
    <text evidence="1">The sequence shown here is derived from an EMBL/GenBank/DDBJ whole genome shotgun (WGS) entry which is preliminary data.</text>
</comment>
<dbReference type="Proteomes" id="UP001592528">
    <property type="component" value="Unassembled WGS sequence"/>
</dbReference>
<sequence length="146" mass="15374">MTESFADSVISSNTWATLGFRIVPEILTAVKARLAADRRSSGNAKLAVGHYLDAALRNAPTEVGEQVASAQAFLTRRMGVVDSGRQSTYRVGPQAQALATSLNAALQEADHARKGIFVVSAALESLLASLDAEGELPSPSMFAREG</sequence>
<reference evidence="1 2" key="1">
    <citation type="submission" date="2024-09" db="EMBL/GenBank/DDBJ databases">
        <authorList>
            <person name="Lee S.D."/>
        </authorList>
    </citation>
    <scope>NUCLEOTIDE SEQUENCE [LARGE SCALE GENOMIC DNA]</scope>
    <source>
        <strain evidence="1 2">N1-5</strain>
    </source>
</reference>